<dbReference type="InterPro" id="IPR001206">
    <property type="entry name" value="Diacylglycerol_kinase_cat_dom"/>
</dbReference>
<evidence type="ECO:0000256" key="3">
    <source>
        <dbReference type="ARBA" id="ARBA00022679"/>
    </source>
</evidence>
<dbReference type="GO" id="GO:0016301">
    <property type="term" value="F:kinase activity"/>
    <property type="evidence" value="ECO:0007669"/>
    <property type="project" value="UniProtKB-KW"/>
</dbReference>
<evidence type="ECO:0000256" key="2">
    <source>
        <dbReference type="ARBA" id="ARBA00005983"/>
    </source>
</evidence>
<dbReference type="Gene3D" id="2.60.200.40">
    <property type="match status" value="1"/>
</dbReference>
<comment type="cofactor">
    <cofactor evidence="1">
        <name>Mg(2+)</name>
        <dbReference type="ChEBI" id="CHEBI:18420"/>
    </cofactor>
</comment>
<dbReference type="EMBL" id="BAAAQT010000001">
    <property type="protein sequence ID" value="GAA2170313.1"/>
    <property type="molecule type" value="Genomic_DNA"/>
</dbReference>
<dbReference type="PROSITE" id="PS50146">
    <property type="entry name" value="DAGK"/>
    <property type="match status" value="1"/>
</dbReference>
<keyword evidence="7" id="KW-0594">Phospholipid biosynthesis</keyword>
<dbReference type="InterPro" id="IPR016064">
    <property type="entry name" value="NAD/diacylglycerol_kinase_sf"/>
</dbReference>
<dbReference type="Gene3D" id="3.40.50.10330">
    <property type="entry name" value="Probable inorganic polyphosphate/atp-NAD kinase, domain 1"/>
    <property type="match status" value="1"/>
</dbReference>
<accession>A0ABP5M8K6</accession>
<evidence type="ECO:0000256" key="8">
    <source>
        <dbReference type="ARBA" id="ARBA00023264"/>
    </source>
</evidence>
<keyword evidence="6" id="KW-0067">ATP-binding</keyword>
<protein>
    <submittedName>
        <fullName evidence="10">Diacylglycerol kinase family protein</fullName>
    </submittedName>
</protein>
<organism evidence="10 11">
    <name type="scientific">Agrococcus versicolor</name>
    <dbReference type="NCBI Taxonomy" id="501482"/>
    <lineage>
        <taxon>Bacteria</taxon>
        <taxon>Bacillati</taxon>
        <taxon>Actinomycetota</taxon>
        <taxon>Actinomycetes</taxon>
        <taxon>Micrococcales</taxon>
        <taxon>Microbacteriaceae</taxon>
        <taxon>Agrococcus</taxon>
    </lineage>
</organism>
<dbReference type="SUPFAM" id="SSF111331">
    <property type="entry name" value="NAD kinase/diacylglycerol kinase-like"/>
    <property type="match status" value="1"/>
</dbReference>
<evidence type="ECO:0000259" key="9">
    <source>
        <dbReference type="PROSITE" id="PS50146"/>
    </source>
</evidence>
<proteinExistence type="inferred from homology"/>
<keyword evidence="5 10" id="KW-0418">Kinase</keyword>
<keyword evidence="4" id="KW-0547">Nucleotide-binding</keyword>
<dbReference type="InterPro" id="IPR050187">
    <property type="entry name" value="Lipid_Phosphate_FormReg"/>
</dbReference>
<dbReference type="RefSeq" id="WP_344339089.1">
    <property type="nucleotide sequence ID" value="NZ_BAAAQT010000001.1"/>
</dbReference>
<keyword evidence="7" id="KW-0444">Lipid biosynthesis</keyword>
<comment type="similarity">
    <text evidence="2">Belongs to the diacylglycerol/lipid kinase family.</text>
</comment>
<sequence length="326" mass="35166">MPDASTRVAAVVYNPVKVDLDVLRRAVHQEAEAAGWGETLWLSTSEEDVGQGATREALDAGVDLIVAAGGDGTVRAVAEAARGTGTPVALLPSGTGNLLARNLDLTLDDMPGSVTAAFQGVDRPIDIGVVDVEREDGSRDRHAFVVMAGMGLDAKMIEHTDEDLKAKAGWAAYVQAMARSLRDADELHVRYQVDDGRQRRSTVNTLILGNCGSLPANILLMPDAAVDDGLLDLMVMRPRSVWGWVRVWTKVAWTNGVLRRTKAGQALVGERRDDDDLRYETARRLVARLSRPEQIELDGDGFGEAVAIRAWIEPGALTVRVPAQQG</sequence>
<comment type="caution">
    <text evidence="10">The sequence shown here is derived from an EMBL/GenBank/DDBJ whole genome shotgun (WGS) entry which is preliminary data.</text>
</comment>
<dbReference type="Proteomes" id="UP001501599">
    <property type="component" value="Unassembled WGS sequence"/>
</dbReference>
<dbReference type="InterPro" id="IPR045540">
    <property type="entry name" value="YegS/DAGK_C"/>
</dbReference>
<dbReference type="Pfam" id="PF00781">
    <property type="entry name" value="DAGK_cat"/>
    <property type="match status" value="1"/>
</dbReference>
<evidence type="ECO:0000256" key="1">
    <source>
        <dbReference type="ARBA" id="ARBA00001946"/>
    </source>
</evidence>
<evidence type="ECO:0000256" key="4">
    <source>
        <dbReference type="ARBA" id="ARBA00022741"/>
    </source>
</evidence>
<name>A0ABP5M8K6_9MICO</name>
<dbReference type="PANTHER" id="PTHR12358">
    <property type="entry name" value="SPHINGOSINE KINASE"/>
    <property type="match status" value="1"/>
</dbReference>
<evidence type="ECO:0000256" key="7">
    <source>
        <dbReference type="ARBA" id="ARBA00023209"/>
    </source>
</evidence>
<keyword evidence="7" id="KW-0443">Lipid metabolism</keyword>
<dbReference type="InterPro" id="IPR017438">
    <property type="entry name" value="ATP-NAD_kinase_N"/>
</dbReference>
<reference evidence="11" key="1">
    <citation type="journal article" date="2019" name="Int. J. Syst. Evol. Microbiol.">
        <title>The Global Catalogue of Microorganisms (GCM) 10K type strain sequencing project: providing services to taxonomists for standard genome sequencing and annotation.</title>
        <authorList>
            <consortium name="The Broad Institute Genomics Platform"/>
            <consortium name="The Broad Institute Genome Sequencing Center for Infectious Disease"/>
            <person name="Wu L."/>
            <person name="Ma J."/>
        </authorList>
    </citation>
    <scope>NUCLEOTIDE SEQUENCE [LARGE SCALE GENOMIC DNA]</scope>
    <source>
        <strain evidence="11">JCM 16026</strain>
    </source>
</reference>
<dbReference type="PANTHER" id="PTHR12358:SF54">
    <property type="entry name" value="SPHINGOSINE KINASE RELATED PROTEIN"/>
    <property type="match status" value="1"/>
</dbReference>
<gene>
    <name evidence="10" type="ORF">GCM10009846_00250</name>
</gene>
<evidence type="ECO:0000313" key="10">
    <source>
        <dbReference type="EMBL" id="GAA2170313.1"/>
    </source>
</evidence>
<evidence type="ECO:0000256" key="6">
    <source>
        <dbReference type="ARBA" id="ARBA00022840"/>
    </source>
</evidence>
<evidence type="ECO:0000313" key="11">
    <source>
        <dbReference type="Proteomes" id="UP001501599"/>
    </source>
</evidence>
<feature type="domain" description="DAGKc" evidence="9">
    <location>
        <begin position="4"/>
        <end position="134"/>
    </location>
</feature>
<evidence type="ECO:0000256" key="5">
    <source>
        <dbReference type="ARBA" id="ARBA00022777"/>
    </source>
</evidence>
<dbReference type="Pfam" id="PF19279">
    <property type="entry name" value="YegS_C"/>
    <property type="match status" value="1"/>
</dbReference>
<keyword evidence="11" id="KW-1185">Reference proteome</keyword>
<keyword evidence="8" id="KW-1208">Phospholipid metabolism</keyword>
<keyword evidence="3" id="KW-0808">Transferase</keyword>